<keyword evidence="2" id="KW-1185">Reference proteome</keyword>
<organism evidence="1 2">
    <name type="scientific">Zarea fungicola</name>
    <dbReference type="NCBI Taxonomy" id="93591"/>
    <lineage>
        <taxon>Eukaryota</taxon>
        <taxon>Fungi</taxon>
        <taxon>Dikarya</taxon>
        <taxon>Ascomycota</taxon>
        <taxon>Pezizomycotina</taxon>
        <taxon>Sordariomycetes</taxon>
        <taxon>Hypocreomycetidae</taxon>
        <taxon>Hypocreales</taxon>
        <taxon>Cordycipitaceae</taxon>
        <taxon>Zarea</taxon>
    </lineage>
</organism>
<proteinExistence type="predicted"/>
<reference evidence="1" key="1">
    <citation type="submission" date="2022-08" db="EMBL/GenBank/DDBJ databases">
        <title>Genome Sequence of Lecanicillium fungicola.</title>
        <authorList>
            <person name="Buettner E."/>
        </authorList>
    </citation>
    <scope>NUCLEOTIDE SEQUENCE</scope>
    <source>
        <strain evidence="1">Babe33</strain>
    </source>
</reference>
<gene>
    <name evidence="1" type="ORF">NQ176_g1691</name>
</gene>
<dbReference type="EMBL" id="JANJQO010000101">
    <property type="protein sequence ID" value="KAJ2981966.1"/>
    <property type="molecule type" value="Genomic_DNA"/>
</dbReference>
<evidence type="ECO:0000313" key="2">
    <source>
        <dbReference type="Proteomes" id="UP001143910"/>
    </source>
</evidence>
<comment type="caution">
    <text evidence="1">The sequence shown here is derived from an EMBL/GenBank/DDBJ whole genome shotgun (WGS) entry which is preliminary data.</text>
</comment>
<protein>
    <submittedName>
        <fullName evidence="1">Uncharacterized protein</fullName>
    </submittedName>
</protein>
<sequence length="302" mass="33333">MCGIQIIQTGAFKPDAPTALDPQLITPKTAGPCCRSLSGSVSWLVVATRALNFPPTRDFLDQSSLCTASPPIPGFCNMRSSENNNTSPKRQRHSKCRLASGPNHTVPAMAPQPSPSHLNDDTFMDPPQQSRTSQAEIMAEMKSMVETLRQYSGWERRQLRTDDPPASNDAASDAEGENQRKIDRIESDLDSLKELVGRSSLGGIDQKIDCIKNDVDKMKKELAALGTAKEIDQKFSQKIDCFENELNEVKKELAGLNTMRETLAIFQQQLQMLLNAFMLPGQLPLQFPDQTYPSAYPPPPGV</sequence>
<name>A0ACC1NTR9_9HYPO</name>
<evidence type="ECO:0000313" key="1">
    <source>
        <dbReference type="EMBL" id="KAJ2981966.1"/>
    </source>
</evidence>
<dbReference type="Proteomes" id="UP001143910">
    <property type="component" value="Unassembled WGS sequence"/>
</dbReference>
<accession>A0ACC1NTR9</accession>